<protein>
    <submittedName>
        <fullName evidence="2">Uncharacterized protein</fullName>
    </submittedName>
</protein>
<organism evidence="2 3">
    <name type="scientific">Rhododendron simsii</name>
    <name type="common">Sims's rhododendron</name>
    <dbReference type="NCBI Taxonomy" id="118357"/>
    <lineage>
        <taxon>Eukaryota</taxon>
        <taxon>Viridiplantae</taxon>
        <taxon>Streptophyta</taxon>
        <taxon>Embryophyta</taxon>
        <taxon>Tracheophyta</taxon>
        <taxon>Spermatophyta</taxon>
        <taxon>Magnoliopsida</taxon>
        <taxon>eudicotyledons</taxon>
        <taxon>Gunneridae</taxon>
        <taxon>Pentapetalae</taxon>
        <taxon>asterids</taxon>
        <taxon>Ericales</taxon>
        <taxon>Ericaceae</taxon>
        <taxon>Ericoideae</taxon>
        <taxon>Rhodoreae</taxon>
        <taxon>Rhododendron</taxon>
    </lineage>
</organism>
<feature type="region of interest" description="Disordered" evidence="1">
    <location>
        <begin position="1"/>
        <end position="24"/>
    </location>
</feature>
<proteinExistence type="predicted"/>
<dbReference type="OrthoDB" id="1673123at2759"/>
<gene>
    <name evidence="2" type="ORF">RHSIM_Rhsim05G0025000</name>
</gene>
<sequence>MQFTAHSNRNAQIASSQVPSANQDRRNSLASQVEAFFMGRVFESSNLAFPEYSDAAAPSQPVAPILTERQDTWSVKVKVTYGDSIIKFLLLLTSGIKELMQEVSLTLDCVLGSFNFDYMDEDEDCFTMPCEFNVSKPPDQRGERNTSTACETPSHYVQTGMEGEMFGQNEMANVFPRDFMGGPIALDTESGLIMVSRPPDQYGERNTSTACRTPSCNVETRMEVEPVGQNLEANVFRQDFMGGPVALNTDGLTFPECSDAVAPSQPMATILDTIPHLTGASSECAFQVKNQSTQFTANPYPNGLVDPHPQIALTQILSENMERLEDRRNLLAPQKEPLPEGHIFGSVNWTVRSCSDLSLSQPMPTIPHTTGCSEYWRNSLALLEEDLLEENDYGSINLTALSCFDPGLFLSSSAARITFVRHHCLDVHGEDDEILAFQF</sequence>
<feature type="compositionally biased region" description="Polar residues" evidence="1">
    <location>
        <begin position="1"/>
        <end position="22"/>
    </location>
</feature>
<evidence type="ECO:0000256" key="1">
    <source>
        <dbReference type="SAM" id="MobiDB-lite"/>
    </source>
</evidence>
<dbReference type="SUPFAM" id="SSF54277">
    <property type="entry name" value="CAD &amp; PB1 domains"/>
    <property type="match status" value="1"/>
</dbReference>
<evidence type="ECO:0000313" key="2">
    <source>
        <dbReference type="EMBL" id="KAF7143984.1"/>
    </source>
</evidence>
<reference evidence="2" key="1">
    <citation type="submission" date="2019-11" db="EMBL/GenBank/DDBJ databases">
        <authorList>
            <person name="Liu Y."/>
            <person name="Hou J."/>
            <person name="Li T.-Q."/>
            <person name="Guan C.-H."/>
            <person name="Wu X."/>
            <person name="Wu H.-Z."/>
            <person name="Ling F."/>
            <person name="Zhang R."/>
            <person name="Shi X.-G."/>
            <person name="Ren J.-P."/>
            <person name="Chen E.-F."/>
            <person name="Sun J.-M."/>
        </authorList>
    </citation>
    <scope>NUCLEOTIDE SEQUENCE</scope>
    <source>
        <strain evidence="2">Adult_tree_wgs_1</strain>
        <tissue evidence="2">Leaves</tissue>
    </source>
</reference>
<dbReference type="Proteomes" id="UP000626092">
    <property type="component" value="Unassembled WGS sequence"/>
</dbReference>
<dbReference type="EMBL" id="WJXA01000005">
    <property type="protein sequence ID" value="KAF7143984.1"/>
    <property type="molecule type" value="Genomic_DNA"/>
</dbReference>
<evidence type="ECO:0000313" key="3">
    <source>
        <dbReference type="Proteomes" id="UP000626092"/>
    </source>
</evidence>
<keyword evidence="3" id="KW-1185">Reference proteome</keyword>
<comment type="caution">
    <text evidence="2">The sequence shown here is derived from an EMBL/GenBank/DDBJ whole genome shotgun (WGS) entry which is preliminary data.</text>
</comment>
<dbReference type="AlphaFoldDB" id="A0A834GZ42"/>
<accession>A0A834GZ42</accession>
<name>A0A834GZ42_RHOSS</name>